<organism evidence="2 3">
    <name type="scientific">Chrysochromulina tobinii</name>
    <dbReference type="NCBI Taxonomy" id="1460289"/>
    <lineage>
        <taxon>Eukaryota</taxon>
        <taxon>Haptista</taxon>
        <taxon>Haptophyta</taxon>
        <taxon>Prymnesiophyceae</taxon>
        <taxon>Prymnesiales</taxon>
        <taxon>Chrysochromulinaceae</taxon>
        <taxon>Chrysochromulina</taxon>
    </lineage>
</organism>
<proteinExistence type="predicted"/>
<protein>
    <submittedName>
        <fullName evidence="2">Wd40 repeat-containing protein</fullName>
    </submittedName>
</protein>
<dbReference type="PANTHER" id="PTHR45532:SF1">
    <property type="entry name" value="WD REPEAT-CONTAINING PROTEIN 97"/>
    <property type="match status" value="1"/>
</dbReference>
<evidence type="ECO:0000256" key="1">
    <source>
        <dbReference type="PROSITE-ProRule" id="PRU00221"/>
    </source>
</evidence>
<dbReference type="Proteomes" id="UP000037460">
    <property type="component" value="Unassembled WGS sequence"/>
</dbReference>
<dbReference type="OrthoDB" id="63070at2759"/>
<keyword evidence="1" id="KW-0853">WD repeat</keyword>
<dbReference type="InterPro" id="IPR015943">
    <property type="entry name" value="WD40/YVTN_repeat-like_dom_sf"/>
</dbReference>
<dbReference type="PANTHER" id="PTHR45532">
    <property type="entry name" value="WD REPEAT-CONTAINING PROTEIN 97"/>
    <property type="match status" value="1"/>
</dbReference>
<dbReference type="PROSITE" id="PS50294">
    <property type="entry name" value="WD_REPEATS_REGION"/>
    <property type="match status" value="1"/>
</dbReference>
<dbReference type="InterPro" id="IPR001680">
    <property type="entry name" value="WD40_rpt"/>
</dbReference>
<dbReference type="PROSITE" id="PS50082">
    <property type="entry name" value="WD_REPEATS_2"/>
    <property type="match status" value="1"/>
</dbReference>
<evidence type="ECO:0000313" key="2">
    <source>
        <dbReference type="EMBL" id="KOO26147.1"/>
    </source>
</evidence>
<dbReference type="Gene3D" id="2.130.10.10">
    <property type="entry name" value="YVTN repeat-like/Quinoprotein amine dehydrogenase"/>
    <property type="match status" value="1"/>
</dbReference>
<dbReference type="InterPro" id="IPR036322">
    <property type="entry name" value="WD40_repeat_dom_sf"/>
</dbReference>
<dbReference type="Pfam" id="PF00400">
    <property type="entry name" value="WD40"/>
    <property type="match status" value="1"/>
</dbReference>
<feature type="repeat" description="WD" evidence="1">
    <location>
        <begin position="149"/>
        <end position="190"/>
    </location>
</feature>
<keyword evidence="3" id="KW-1185">Reference proteome</keyword>
<dbReference type="SUPFAM" id="SSF50978">
    <property type="entry name" value="WD40 repeat-like"/>
    <property type="match status" value="1"/>
</dbReference>
<comment type="caution">
    <text evidence="2">The sequence shown here is derived from an EMBL/GenBank/DDBJ whole genome shotgun (WGS) entry which is preliminary data.</text>
</comment>
<gene>
    <name evidence="2" type="ORF">Ctob_002742</name>
</gene>
<reference evidence="3" key="1">
    <citation type="journal article" date="2015" name="PLoS Genet.">
        <title>Genome Sequence and Transcriptome Analyses of Chrysochromulina tobin: Metabolic Tools for Enhanced Algal Fitness in the Prominent Order Prymnesiales (Haptophyceae).</title>
        <authorList>
            <person name="Hovde B.T."/>
            <person name="Deodato C.R."/>
            <person name="Hunsperger H.M."/>
            <person name="Ryken S.A."/>
            <person name="Yost W."/>
            <person name="Jha R.K."/>
            <person name="Patterson J."/>
            <person name="Monnat R.J. Jr."/>
            <person name="Barlow S.B."/>
            <person name="Starkenburg S.R."/>
            <person name="Cattolico R.A."/>
        </authorList>
    </citation>
    <scope>NUCLEOTIDE SEQUENCE</scope>
    <source>
        <strain evidence="3">CCMP291</strain>
    </source>
</reference>
<accession>A0A0M0JII9</accession>
<sequence>MTMHEIFNTDQSTIVASAWLERRQELVTTSKDGSLSFSQTRKNYTVLISGRKLIPTFKKRMAIKTTYRWMVRLAVDEEEDRLFVLHERDVLVWSCATGELLQKLSSLGAHDLQGICYLPGSRRLLTTCHDGVIHKWAIGPSGAVETDVMAGHAKRVTAMAPAAHGRLLVSCSEDDTMRVWSTESCAELHECTPTLAPDQSQKVSDYSAPHPSLIALSEQISGSSPLIQLHVLSGALITSLELLQPSARMARASDVIRTAHMVESSRERQLGQADRMLLLHVANNTLQLVAVADGNVRSVFAPRRASSSKVPGSGPVIGCTVYEPELGCAIACCSNGAVDVLEIGVGNLHVGAAKILEPPPEAPGMPPAAGSIVVLWSFLDPNCAWQAVAACLLPTALNPSGQAVADRRSQKRADELLSGYTIVTGAQW</sequence>
<dbReference type="AlphaFoldDB" id="A0A0M0JII9"/>
<dbReference type="SMART" id="SM00320">
    <property type="entry name" value="WD40"/>
    <property type="match status" value="2"/>
</dbReference>
<evidence type="ECO:0000313" key="3">
    <source>
        <dbReference type="Proteomes" id="UP000037460"/>
    </source>
</evidence>
<dbReference type="EMBL" id="JWZX01002886">
    <property type="protein sequence ID" value="KOO26147.1"/>
    <property type="molecule type" value="Genomic_DNA"/>
</dbReference>
<name>A0A0M0JII9_9EUKA</name>